<keyword evidence="5" id="KW-0520">NAD</keyword>
<feature type="transmembrane region" description="Helical" evidence="5">
    <location>
        <begin position="6"/>
        <end position="28"/>
    </location>
</feature>
<evidence type="ECO:0000256" key="1">
    <source>
        <dbReference type="ARBA" id="ARBA00004127"/>
    </source>
</evidence>
<comment type="similarity">
    <text evidence="5">Belongs to the complex I subunit 2 family.</text>
</comment>
<dbReference type="HAMAP" id="MF_00445">
    <property type="entry name" value="NDH1_NuoN_1"/>
    <property type="match status" value="1"/>
</dbReference>
<organism evidence="8 9">
    <name type="scientific">Aromatoleum toluvorans</name>
    <dbReference type="NCBI Taxonomy" id="92002"/>
    <lineage>
        <taxon>Bacteria</taxon>
        <taxon>Pseudomonadati</taxon>
        <taxon>Pseudomonadota</taxon>
        <taxon>Betaproteobacteria</taxon>
        <taxon>Rhodocyclales</taxon>
        <taxon>Rhodocyclaceae</taxon>
        <taxon>Aromatoleum</taxon>
    </lineage>
</organism>
<evidence type="ECO:0000313" key="8">
    <source>
        <dbReference type="EMBL" id="NMG45373.1"/>
    </source>
</evidence>
<comment type="subunit">
    <text evidence="5">NDH-1 is composed of 14 different subunits. Subunits NuoA, H, J, K, L, M, N constitute the membrane sector of the complex.</text>
</comment>
<dbReference type="Proteomes" id="UP000623795">
    <property type="component" value="Unassembled WGS sequence"/>
</dbReference>
<dbReference type="NCBIfam" id="TIGR01770">
    <property type="entry name" value="NDH_I_N"/>
    <property type="match status" value="1"/>
</dbReference>
<evidence type="ECO:0000256" key="3">
    <source>
        <dbReference type="ARBA" id="ARBA00022989"/>
    </source>
</evidence>
<comment type="caution">
    <text evidence="8">The sequence shown here is derived from an EMBL/GenBank/DDBJ whole genome shotgun (WGS) entry which is preliminary data.</text>
</comment>
<feature type="transmembrane region" description="Helical" evidence="5">
    <location>
        <begin position="206"/>
        <end position="230"/>
    </location>
</feature>
<keyword evidence="9" id="KW-1185">Reference proteome</keyword>
<accession>A0ABX1Q151</accession>
<proteinExistence type="inferred from homology"/>
<comment type="function">
    <text evidence="5">NDH-1 shuttles electrons from NADH, via FMN and iron-sulfur (Fe-S) centers, to quinones in the respiratory chain. The immediate electron acceptor for the enzyme in this species is believed to be ubiquinone. Couples the redox reaction to proton translocation (for every two electrons transferred, four hydrogen ions are translocated across the cytoplasmic membrane), and thus conserves the redox energy in a proton gradient.</text>
</comment>
<name>A0ABX1Q151_9RHOO</name>
<protein>
    <recommendedName>
        <fullName evidence="5">NADH-quinone oxidoreductase subunit N</fullName>
        <ecNumber evidence="5">7.1.1.-</ecNumber>
    </recommendedName>
    <alternativeName>
        <fullName evidence="5">NADH dehydrogenase I subunit N</fullName>
    </alternativeName>
    <alternativeName>
        <fullName evidence="5">NDH-1 subunit N</fullName>
    </alternativeName>
</protein>
<feature type="transmembrane region" description="Helical" evidence="5">
    <location>
        <begin position="332"/>
        <end position="354"/>
    </location>
</feature>
<evidence type="ECO:0000313" key="9">
    <source>
        <dbReference type="Proteomes" id="UP000623795"/>
    </source>
</evidence>
<feature type="transmembrane region" description="Helical" evidence="5">
    <location>
        <begin position="272"/>
        <end position="295"/>
    </location>
</feature>
<gene>
    <name evidence="5 8" type="primary">nuoN</name>
    <name evidence="8" type="ORF">GPA22_16785</name>
</gene>
<reference evidence="8 9" key="1">
    <citation type="submission" date="2019-12" db="EMBL/GenBank/DDBJ databases">
        <title>Comparative genomics gives insights into the taxonomy of the Azoarcus-Aromatoleum group and reveals separate origins of nif in the plant-associated Azoarcus and non-plant-associated Aromatoleum sub-groups.</title>
        <authorList>
            <person name="Lafos M."/>
            <person name="Maluk M."/>
            <person name="Batista M."/>
            <person name="Junghare M."/>
            <person name="Carmona M."/>
            <person name="Faoro H."/>
            <person name="Cruz L.M."/>
            <person name="Battistoni F."/>
            <person name="De Souza E."/>
            <person name="Pedrosa F."/>
            <person name="Chen W.-M."/>
            <person name="Poole P.S."/>
            <person name="Dixon R.A."/>
            <person name="James E.K."/>
        </authorList>
    </citation>
    <scope>NUCLEOTIDE SEQUENCE [LARGE SCALE GENOMIC DNA]</scope>
    <source>
        <strain evidence="8 9">Td21</strain>
    </source>
</reference>
<feature type="transmembrane region" description="Helical" evidence="5">
    <location>
        <begin position="40"/>
        <end position="59"/>
    </location>
</feature>
<feature type="transmembrane region" description="Helical" evidence="5">
    <location>
        <begin position="453"/>
        <end position="479"/>
    </location>
</feature>
<sequence length="480" mass="51805">MDQDAIIQSLITSLPEMTVLVAACLLLMLDLVWRRQRVAVIGYLAIVVIAIAALETLLIAGQTKPVYNGMFVLDGFAVFFKLLFCLITALCILFSIGYLQQEQIEHSEYYVLLLFALCGLMILASAVDLIIIYVGLELMALSVYLLTGFKRQSPLSNEAALKYVILSALSSSVLLYGMSLLYGLAGTTNIADIAAVIGPQAAIDPLLIFAIVFLIGGLSFKIAAVPFHMWVPDVYQGAPTSITAFMSVGPKAVGFAVLLRVFLQGLLPVSEIWLGLFTVIAVATMAAGSIAALVQHDIKRMLAYSSIAHVGFTLLGVVAGGEAGIASVMLYLLIYSFMNLGIFASIIVICLGSFGSERIEDYTGLSRSHPVLAMLMLIYLFSLAGIPPTAGFFAKFYIFVALIEQQHVALAVIAVMFSAVAAFIYIRIVMLMYMRSPTGEFAIHLKLPPQLALGITSVAVIVIGLFPSWFLTLAQIAILR</sequence>
<evidence type="ECO:0000259" key="7">
    <source>
        <dbReference type="Pfam" id="PF00361"/>
    </source>
</evidence>
<keyword evidence="5" id="KW-1003">Cell membrane</keyword>
<dbReference type="EC" id="7.1.1.-" evidence="5"/>
<dbReference type="InterPro" id="IPR001750">
    <property type="entry name" value="ND/Mrp_TM"/>
</dbReference>
<dbReference type="InterPro" id="IPR010096">
    <property type="entry name" value="NADH-Q_OxRdtase_suN/2"/>
</dbReference>
<keyword evidence="5" id="KW-0813">Transport</keyword>
<feature type="domain" description="NADH:quinone oxidoreductase/Mrp antiporter transmembrane" evidence="7">
    <location>
        <begin position="126"/>
        <end position="417"/>
    </location>
</feature>
<keyword evidence="5" id="KW-0830">Ubiquinone</keyword>
<keyword evidence="5" id="KW-1278">Translocase</keyword>
<dbReference type="EMBL" id="WTVN01000029">
    <property type="protein sequence ID" value="NMG45373.1"/>
    <property type="molecule type" value="Genomic_DNA"/>
</dbReference>
<evidence type="ECO:0000256" key="4">
    <source>
        <dbReference type="ARBA" id="ARBA00023136"/>
    </source>
</evidence>
<feature type="transmembrane region" description="Helical" evidence="5">
    <location>
        <begin position="111"/>
        <end position="136"/>
    </location>
</feature>
<keyword evidence="4 5" id="KW-0472">Membrane</keyword>
<feature type="transmembrane region" description="Helical" evidence="5">
    <location>
        <begin position="410"/>
        <end position="433"/>
    </location>
</feature>
<feature type="transmembrane region" description="Helical" evidence="5">
    <location>
        <begin position="163"/>
        <end position="185"/>
    </location>
</feature>
<evidence type="ECO:0000256" key="2">
    <source>
        <dbReference type="ARBA" id="ARBA00022692"/>
    </source>
</evidence>
<keyword evidence="3 5" id="KW-1133">Transmembrane helix</keyword>
<evidence type="ECO:0000256" key="6">
    <source>
        <dbReference type="RuleBase" id="RU000320"/>
    </source>
</evidence>
<keyword evidence="5" id="KW-0874">Quinone</keyword>
<dbReference type="PANTHER" id="PTHR22773">
    <property type="entry name" value="NADH DEHYDROGENASE"/>
    <property type="match status" value="1"/>
</dbReference>
<comment type="subcellular location">
    <subcellularLocation>
        <location evidence="5">Cell membrane</location>
        <topology evidence="5">Multi-pass membrane protein</topology>
    </subcellularLocation>
    <subcellularLocation>
        <location evidence="1">Endomembrane system</location>
        <topology evidence="1">Multi-pass membrane protein</topology>
    </subcellularLocation>
    <subcellularLocation>
        <location evidence="6">Membrane</location>
        <topology evidence="6">Multi-pass membrane protein</topology>
    </subcellularLocation>
</comment>
<dbReference type="RefSeq" id="WP_169257212.1">
    <property type="nucleotide sequence ID" value="NZ_WTVN01000029.1"/>
</dbReference>
<dbReference type="Pfam" id="PF00361">
    <property type="entry name" value="Proton_antipo_M"/>
    <property type="match status" value="1"/>
</dbReference>
<dbReference type="PRINTS" id="PR01434">
    <property type="entry name" value="NADHDHGNASE5"/>
</dbReference>
<evidence type="ECO:0000256" key="5">
    <source>
        <dbReference type="HAMAP-Rule" id="MF_00445"/>
    </source>
</evidence>
<feature type="transmembrane region" description="Helical" evidence="5">
    <location>
        <begin position="79"/>
        <end position="99"/>
    </location>
</feature>
<feature type="transmembrane region" description="Helical" evidence="5">
    <location>
        <begin position="374"/>
        <end position="398"/>
    </location>
</feature>
<feature type="transmembrane region" description="Helical" evidence="5">
    <location>
        <begin position="242"/>
        <end position="263"/>
    </location>
</feature>
<keyword evidence="2 5" id="KW-0812">Transmembrane</keyword>
<feature type="transmembrane region" description="Helical" evidence="5">
    <location>
        <begin position="301"/>
        <end position="320"/>
    </location>
</feature>
<comment type="catalytic activity">
    <reaction evidence="5">
        <text>a quinone + NADH + 5 H(+)(in) = a quinol + NAD(+) + 4 H(+)(out)</text>
        <dbReference type="Rhea" id="RHEA:57888"/>
        <dbReference type="ChEBI" id="CHEBI:15378"/>
        <dbReference type="ChEBI" id="CHEBI:24646"/>
        <dbReference type="ChEBI" id="CHEBI:57540"/>
        <dbReference type="ChEBI" id="CHEBI:57945"/>
        <dbReference type="ChEBI" id="CHEBI:132124"/>
    </reaction>
</comment>